<proteinExistence type="predicted"/>
<reference evidence="3" key="1">
    <citation type="submission" date="2011-08" db="EMBL/GenBank/DDBJ databases">
        <authorList>
            <person name="Rombauts S."/>
        </authorList>
    </citation>
    <scope>NUCLEOTIDE SEQUENCE</scope>
    <source>
        <strain evidence="3">London</strain>
    </source>
</reference>
<dbReference type="Proteomes" id="UP000015104">
    <property type="component" value="Unassembled WGS sequence"/>
</dbReference>
<evidence type="ECO:0000313" key="3">
    <source>
        <dbReference type="Proteomes" id="UP000015104"/>
    </source>
</evidence>
<keyword evidence="1" id="KW-1133">Transmembrane helix</keyword>
<dbReference type="EMBL" id="CAEY01001873">
    <property type="status" value="NOT_ANNOTATED_CDS"/>
    <property type="molecule type" value="Genomic_DNA"/>
</dbReference>
<dbReference type="HOGENOM" id="CLU_2161558_0_0_1"/>
<sequence length="111" mass="13081">MMIVYIIFFALIIAAFVVYLLLNFWPERGIDTSPFQCLACSDHAAASFMRTIKSKSYVSYLWTLSSYHRVRRQNDDLAVFTDLLYCHGPPKCDCIEKLMNECDYSRRWVYL</sequence>
<name>T1K8B4_TETUR</name>
<protein>
    <submittedName>
        <fullName evidence="2">Uncharacterized protein</fullName>
    </submittedName>
</protein>
<reference evidence="2" key="2">
    <citation type="submission" date="2015-06" db="UniProtKB">
        <authorList>
            <consortium name="EnsemblMetazoa"/>
        </authorList>
    </citation>
    <scope>IDENTIFICATION</scope>
</reference>
<organism evidence="2 3">
    <name type="scientific">Tetranychus urticae</name>
    <name type="common">Two-spotted spider mite</name>
    <dbReference type="NCBI Taxonomy" id="32264"/>
    <lineage>
        <taxon>Eukaryota</taxon>
        <taxon>Metazoa</taxon>
        <taxon>Ecdysozoa</taxon>
        <taxon>Arthropoda</taxon>
        <taxon>Chelicerata</taxon>
        <taxon>Arachnida</taxon>
        <taxon>Acari</taxon>
        <taxon>Acariformes</taxon>
        <taxon>Trombidiformes</taxon>
        <taxon>Prostigmata</taxon>
        <taxon>Eleutherengona</taxon>
        <taxon>Raphignathae</taxon>
        <taxon>Tetranychoidea</taxon>
        <taxon>Tetranychidae</taxon>
        <taxon>Tetranychus</taxon>
    </lineage>
</organism>
<feature type="transmembrane region" description="Helical" evidence="1">
    <location>
        <begin position="6"/>
        <end position="25"/>
    </location>
</feature>
<dbReference type="EnsemblMetazoa" id="tetur07g00720.1">
    <property type="protein sequence ID" value="tetur07g00720.1"/>
    <property type="gene ID" value="tetur07g00720"/>
</dbReference>
<evidence type="ECO:0000256" key="1">
    <source>
        <dbReference type="SAM" id="Phobius"/>
    </source>
</evidence>
<keyword evidence="3" id="KW-1185">Reference proteome</keyword>
<dbReference type="AlphaFoldDB" id="T1K8B4"/>
<evidence type="ECO:0000313" key="2">
    <source>
        <dbReference type="EnsemblMetazoa" id="tetur07g00720.1"/>
    </source>
</evidence>
<keyword evidence="1" id="KW-0812">Transmembrane</keyword>
<keyword evidence="1" id="KW-0472">Membrane</keyword>
<accession>T1K8B4</accession>